<keyword evidence="2" id="KW-1185">Reference proteome</keyword>
<name>A0A385EDY9_9CAUD</name>
<proteinExistence type="predicted"/>
<reference evidence="1" key="2">
    <citation type="submission" date="2021-07" db="EMBL/GenBank/DDBJ databases">
        <title>Giant CbK-like Caulobacter bacteriophages have genetically divergent genomes.</title>
        <authorList>
            <person name="Wilson K."/>
            <person name="Ely B."/>
        </authorList>
    </citation>
    <scope>NUCLEOTIDE SEQUENCE</scope>
</reference>
<evidence type="ECO:0000313" key="2">
    <source>
        <dbReference type="Proteomes" id="UP000259683"/>
    </source>
</evidence>
<evidence type="ECO:0000313" key="1">
    <source>
        <dbReference type="EMBL" id="AXQ69870.1"/>
    </source>
</evidence>
<protein>
    <submittedName>
        <fullName evidence="1">Uncharacterized protein</fullName>
    </submittedName>
</protein>
<gene>
    <name evidence="1" type="ORF">CcrSC_gp288</name>
</gene>
<dbReference type="EMBL" id="MH588547">
    <property type="protein sequence ID" value="AXQ69870.1"/>
    <property type="molecule type" value="Genomic_DNA"/>
</dbReference>
<organism evidence="1 2">
    <name type="scientific">Caulobacter phage CcrSC</name>
    <dbReference type="NCBI Taxonomy" id="2283272"/>
    <lineage>
        <taxon>Viruses</taxon>
        <taxon>Duplodnaviria</taxon>
        <taxon>Heunggongvirae</taxon>
        <taxon>Uroviricota</taxon>
        <taxon>Caudoviricetes</taxon>
        <taxon>Jeanschmidtviridae</taxon>
        <taxon>Bertelyvirus</taxon>
        <taxon>Bertelyvirus SC</taxon>
    </lineage>
</organism>
<reference evidence="1" key="1">
    <citation type="submission" date="2018-07" db="EMBL/GenBank/DDBJ databases">
        <authorList>
            <person name="Wilson K.M."/>
            <person name="Ely B."/>
        </authorList>
    </citation>
    <scope>NUCLEOTIDE SEQUENCE</scope>
</reference>
<sequence>MAKTDPNLPFLFHTTYGEGARRHGTVIEADSIEHARALAVQRGLNETIESLGWQGGDPGLGHFGAYLLNEQYVDALHEATFLGFIAMQSGVATAREVLGDRGLLHEIVHLMQMGNDLDDEHPDSRLIRIRERAKDIAMRVPGWPNAHINHFYRNAGFVPKKEVVEA</sequence>
<dbReference type="Proteomes" id="UP000259683">
    <property type="component" value="Segment"/>
</dbReference>
<accession>A0A385EDY9</accession>